<keyword evidence="4 9" id="KW-1133">Transmembrane helix</keyword>
<dbReference type="WBParaSite" id="PSAMB.scaffold611size45706.g7385.t1">
    <property type="protein sequence ID" value="PSAMB.scaffold611size45706.g7385.t1"/>
    <property type="gene ID" value="PSAMB.scaffold611size45706.g7385"/>
</dbReference>
<evidence type="ECO:0000313" key="12">
    <source>
        <dbReference type="Proteomes" id="UP000887566"/>
    </source>
</evidence>
<dbReference type="Proteomes" id="UP000887566">
    <property type="component" value="Unplaced"/>
</dbReference>
<accession>A0A914X1S7</accession>
<dbReference type="GO" id="GO:0005886">
    <property type="term" value="C:plasma membrane"/>
    <property type="evidence" value="ECO:0007669"/>
    <property type="project" value="UniProtKB-SubCell"/>
</dbReference>
<dbReference type="PROSITE" id="PS50262">
    <property type="entry name" value="G_PROTEIN_RECEP_F1_2"/>
    <property type="match status" value="1"/>
</dbReference>
<evidence type="ECO:0000256" key="4">
    <source>
        <dbReference type="ARBA" id="ARBA00022989"/>
    </source>
</evidence>
<keyword evidence="3 9" id="KW-0812">Transmembrane</keyword>
<dbReference type="Gene3D" id="1.20.1070.10">
    <property type="entry name" value="Rhodopsin 7-helix transmembrane proteins"/>
    <property type="match status" value="1"/>
</dbReference>
<feature type="transmembrane region" description="Helical" evidence="9">
    <location>
        <begin position="181"/>
        <end position="204"/>
    </location>
</feature>
<organism evidence="12 13">
    <name type="scientific">Plectus sambesii</name>
    <dbReference type="NCBI Taxonomy" id="2011161"/>
    <lineage>
        <taxon>Eukaryota</taxon>
        <taxon>Metazoa</taxon>
        <taxon>Ecdysozoa</taxon>
        <taxon>Nematoda</taxon>
        <taxon>Chromadorea</taxon>
        <taxon>Plectida</taxon>
        <taxon>Plectina</taxon>
        <taxon>Plectoidea</taxon>
        <taxon>Plectidae</taxon>
        <taxon>Plectus</taxon>
    </lineage>
</organism>
<dbReference type="InterPro" id="IPR050569">
    <property type="entry name" value="TAAR"/>
</dbReference>
<evidence type="ECO:0000256" key="9">
    <source>
        <dbReference type="SAM" id="Phobius"/>
    </source>
</evidence>
<evidence type="ECO:0000313" key="13">
    <source>
        <dbReference type="WBParaSite" id="PSAMB.scaffold611size45706.g7385.t1"/>
    </source>
</evidence>
<keyword evidence="7" id="KW-0675">Receptor</keyword>
<proteinExistence type="predicted"/>
<evidence type="ECO:0000256" key="8">
    <source>
        <dbReference type="ARBA" id="ARBA00023224"/>
    </source>
</evidence>
<reference evidence="13" key="1">
    <citation type="submission" date="2022-11" db="UniProtKB">
        <authorList>
            <consortium name="WormBaseParasite"/>
        </authorList>
    </citation>
    <scope>IDENTIFICATION</scope>
</reference>
<dbReference type="PANTHER" id="PTHR24249">
    <property type="entry name" value="HISTAMINE RECEPTOR-RELATED G-PROTEIN COUPLED RECEPTOR"/>
    <property type="match status" value="1"/>
</dbReference>
<evidence type="ECO:0000256" key="1">
    <source>
        <dbReference type="ARBA" id="ARBA00004651"/>
    </source>
</evidence>
<dbReference type="PANTHER" id="PTHR24249:SF418">
    <property type="entry name" value="G-PROTEIN COUPLED RECEPTORS FAMILY 1 PROFILE DOMAIN-CONTAINING PROTEIN"/>
    <property type="match status" value="1"/>
</dbReference>
<evidence type="ECO:0000256" key="3">
    <source>
        <dbReference type="ARBA" id="ARBA00022692"/>
    </source>
</evidence>
<evidence type="ECO:0000256" key="7">
    <source>
        <dbReference type="ARBA" id="ARBA00023170"/>
    </source>
</evidence>
<dbReference type="CDD" id="cd00637">
    <property type="entry name" value="7tm_classA_rhodopsin-like"/>
    <property type="match status" value="1"/>
</dbReference>
<keyword evidence="2" id="KW-1003">Cell membrane</keyword>
<evidence type="ECO:0000259" key="11">
    <source>
        <dbReference type="PROSITE" id="PS50262"/>
    </source>
</evidence>
<feature type="transmembrane region" description="Helical" evidence="9">
    <location>
        <begin position="309"/>
        <end position="340"/>
    </location>
</feature>
<feature type="transmembrane region" description="Helical" evidence="9">
    <location>
        <begin position="264"/>
        <end position="289"/>
    </location>
</feature>
<dbReference type="InterPro" id="IPR017452">
    <property type="entry name" value="GPCR_Rhodpsn_7TM"/>
</dbReference>
<feature type="signal peptide" evidence="10">
    <location>
        <begin position="1"/>
        <end position="25"/>
    </location>
</feature>
<keyword evidence="10" id="KW-0732">Signal</keyword>
<feature type="transmembrane region" description="Helical" evidence="9">
    <location>
        <begin position="361"/>
        <end position="383"/>
    </location>
</feature>
<comment type="subcellular location">
    <subcellularLocation>
        <location evidence="1">Cell membrane</location>
        <topology evidence="1">Multi-pass membrane protein</topology>
    </subcellularLocation>
</comment>
<keyword evidence="6 9" id="KW-0472">Membrane</keyword>
<feature type="transmembrane region" description="Helical" evidence="9">
    <location>
        <begin position="146"/>
        <end position="169"/>
    </location>
</feature>
<evidence type="ECO:0000256" key="6">
    <source>
        <dbReference type="ARBA" id="ARBA00023136"/>
    </source>
</evidence>
<protein>
    <submittedName>
        <fullName evidence="13">G-protein coupled receptors family 1 profile domain-containing protein</fullName>
    </submittedName>
</protein>
<feature type="domain" description="G-protein coupled receptors family 1 profile" evidence="11">
    <location>
        <begin position="161"/>
        <end position="427"/>
    </location>
</feature>
<dbReference type="SUPFAM" id="SSF81321">
    <property type="entry name" value="Family A G protein-coupled receptor-like"/>
    <property type="match status" value="1"/>
</dbReference>
<feature type="transmembrane region" description="Helical" evidence="9">
    <location>
        <begin position="403"/>
        <end position="421"/>
    </location>
</feature>
<feature type="transmembrane region" description="Helical" evidence="9">
    <location>
        <begin position="231"/>
        <end position="252"/>
    </location>
</feature>
<dbReference type="AlphaFoldDB" id="A0A914X1S7"/>
<dbReference type="PRINTS" id="PR00237">
    <property type="entry name" value="GPCRRHODOPSN"/>
</dbReference>
<dbReference type="GO" id="GO:0004930">
    <property type="term" value="F:G protein-coupled receptor activity"/>
    <property type="evidence" value="ECO:0007669"/>
    <property type="project" value="UniProtKB-KW"/>
</dbReference>
<keyword evidence="12" id="KW-1185">Reference proteome</keyword>
<dbReference type="InterPro" id="IPR000276">
    <property type="entry name" value="GPCR_Rhodpsn"/>
</dbReference>
<keyword evidence="8" id="KW-0807">Transducer</keyword>
<feature type="chain" id="PRO_5037364797" evidence="10">
    <location>
        <begin position="26"/>
        <end position="485"/>
    </location>
</feature>
<dbReference type="Pfam" id="PF00001">
    <property type="entry name" value="7tm_1"/>
    <property type="match status" value="1"/>
</dbReference>
<evidence type="ECO:0000256" key="5">
    <source>
        <dbReference type="ARBA" id="ARBA00023040"/>
    </source>
</evidence>
<evidence type="ECO:0000256" key="2">
    <source>
        <dbReference type="ARBA" id="ARBA00022475"/>
    </source>
</evidence>
<evidence type="ECO:0000256" key="10">
    <source>
        <dbReference type="SAM" id="SignalP"/>
    </source>
</evidence>
<sequence length="485" mass="53119">MKAIDAGVRLLPLVSLPLLASPALSHYSGARAPRRRRSTPLQSGTAPLRHFLPSADAVSSGLLLQSGRTLFSRRFPQLLATPLVCAGALLVVGQRRLVQRKETSHRRHLPPMTATVPINSSLRLTPGQQNRSADEVKTFMRVTYSLTIPVILLLCLLAIIANVVVLLSIRSIRAVNFTATLKLTFSLAASDIWTSVVVAVSLFYNSYLPTVYDLPATSACFPLALEALRTGGLLTGVFHLLALSVNHYISIARPFDYQRIMNSAATVAIVGGMWALPPGALLVFFHSLPGAGFNTPGGKCMNIMFYSTIWFRLLISLLIIGLMTVMCSLYARVMIILGRLRAKFDSNKRSQQQLSRQRKTVMTTWLVFGTFLVGWLPSSVLFVLTATGMPLNLRPDATLADRVPIVLLSLTALSLVMIKSLTNPIIYATRIPEIRDYIASVWSKLGPCRCSNEDASSTLLTEETNLRITVDNGGNYRKVPEGTKV</sequence>
<name>A0A914X1S7_9BILA</name>
<keyword evidence="5" id="KW-0297">G-protein coupled receptor</keyword>